<dbReference type="RefSeq" id="WP_094730575.1">
    <property type="nucleotide sequence ID" value="NZ_MWWY01000044.1"/>
</dbReference>
<feature type="region of interest" description="Disordered" evidence="1">
    <location>
        <begin position="25"/>
        <end position="54"/>
    </location>
</feature>
<dbReference type="SUPFAM" id="SSF52540">
    <property type="entry name" value="P-loop containing nucleoside triphosphate hydrolases"/>
    <property type="match status" value="1"/>
</dbReference>
<feature type="domain" description="ChlI/MoxR AAA lid" evidence="3">
    <location>
        <begin position="288"/>
        <end position="352"/>
    </location>
</feature>
<keyword evidence="5" id="KW-1185">Reference proteome</keyword>
<dbReference type="PIRSF" id="PIRSF002849">
    <property type="entry name" value="AAA_ATPase_chaperone_MoxR_prd"/>
    <property type="match status" value="1"/>
</dbReference>
<comment type="caution">
    <text evidence="4">The sequence shown here is derived from an EMBL/GenBank/DDBJ whole genome shotgun (WGS) entry which is preliminary data.</text>
</comment>
<dbReference type="InterPro" id="IPR011703">
    <property type="entry name" value="ATPase_AAA-3"/>
</dbReference>
<dbReference type="Proteomes" id="UP000216074">
    <property type="component" value="Unassembled WGS sequence"/>
</dbReference>
<dbReference type="Gene3D" id="3.40.50.300">
    <property type="entry name" value="P-loop containing nucleotide triphosphate hydrolases"/>
    <property type="match status" value="1"/>
</dbReference>
<proteinExistence type="predicted"/>
<dbReference type="PANTHER" id="PTHR42759:SF5">
    <property type="entry name" value="METHANOL DEHYDROGENASE REGULATOR"/>
    <property type="match status" value="1"/>
</dbReference>
<evidence type="ECO:0000313" key="4">
    <source>
        <dbReference type="EMBL" id="OZG62800.1"/>
    </source>
</evidence>
<evidence type="ECO:0000259" key="3">
    <source>
        <dbReference type="Pfam" id="PF17863"/>
    </source>
</evidence>
<accession>A0A261FUD7</accession>
<dbReference type="AlphaFoldDB" id="A0A261FUD7"/>
<evidence type="ECO:0000259" key="2">
    <source>
        <dbReference type="Pfam" id="PF07726"/>
    </source>
</evidence>
<dbReference type="Gene3D" id="1.10.8.80">
    <property type="entry name" value="Magnesium chelatase subunit I, C-Terminal domain"/>
    <property type="match status" value="1"/>
</dbReference>
<dbReference type="GO" id="GO:0016887">
    <property type="term" value="F:ATP hydrolysis activity"/>
    <property type="evidence" value="ECO:0007669"/>
    <property type="project" value="InterPro"/>
</dbReference>
<evidence type="ECO:0000256" key="1">
    <source>
        <dbReference type="SAM" id="MobiDB-lite"/>
    </source>
</evidence>
<sequence length="378" mass="41289">MTEHILVHDATWIADDATQLRSDMPQQVDNAQSTVPVPRASSRRSRRSTPPTDNAAQLLHAGFELLTDTIGRVVVGKPIPIRLCVTALLAGGHVLIEDDPGTGKTQLAKGLARSVDVPFNRIQFTADLLPSDIIGVTFYERSRSTFSFRPGPVFASIVLADEINRASAKTQSALLEVMEERKVTVDGTTHTVPDPFMVIATQNPIDQLGTYRLPEAQLDRFLLRTSIGHPGHEASLALAQQVDVPDRAASVRPVIDGPGLAELRSLASAIHIAPVLLDYMVRIIEYIRHDETTASGPSTRGLLSLVRCVRIWAAAEGRHFVIPDDVKALAVPILAHRIMLQHQALMSGDTPERTVVRALDNVPVPTVDEAHMEWRNSS</sequence>
<dbReference type="Pfam" id="PF07726">
    <property type="entry name" value="AAA_3"/>
    <property type="match status" value="1"/>
</dbReference>
<dbReference type="InterPro" id="IPR041628">
    <property type="entry name" value="ChlI/MoxR_AAA_lid"/>
</dbReference>
<dbReference type="InterPro" id="IPR027417">
    <property type="entry name" value="P-loop_NTPase"/>
</dbReference>
<name>A0A261FUD7_9BIFI</name>
<dbReference type="GO" id="GO:0005524">
    <property type="term" value="F:ATP binding"/>
    <property type="evidence" value="ECO:0007669"/>
    <property type="project" value="InterPro"/>
</dbReference>
<dbReference type="OrthoDB" id="9808397at2"/>
<dbReference type="PANTHER" id="PTHR42759">
    <property type="entry name" value="MOXR FAMILY PROTEIN"/>
    <property type="match status" value="1"/>
</dbReference>
<organism evidence="4 5">
    <name type="scientific">Bifidobacterium hapali</name>
    <dbReference type="NCBI Taxonomy" id="1630172"/>
    <lineage>
        <taxon>Bacteria</taxon>
        <taxon>Bacillati</taxon>
        <taxon>Actinomycetota</taxon>
        <taxon>Actinomycetes</taxon>
        <taxon>Bifidobacteriales</taxon>
        <taxon>Bifidobacteriaceae</taxon>
        <taxon>Bifidobacterium</taxon>
    </lineage>
</organism>
<evidence type="ECO:0000313" key="5">
    <source>
        <dbReference type="Proteomes" id="UP000216074"/>
    </source>
</evidence>
<dbReference type="InterPro" id="IPR050764">
    <property type="entry name" value="CbbQ/NirQ/NorQ/GpvN"/>
</dbReference>
<gene>
    <name evidence="4" type="ORF">BHAP_2043</name>
</gene>
<reference evidence="4 5" key="1">
    <citation type="journal article" date="2017" name="BMC Genomics">
        <title>Comparative genomic and phylogenomic analyses of the Bifidobacteriaceae family.</title>
        <authorList>
            <person name="Lugli G.A."/>
            <person name="Milani C."/>
            <person name="Turroni F."/>
            <person name="Duranti S."/>
            <person name="Mancabelli L."/>
            <person name="Mangifesta M."/>
            <person name="Ferrario C."/>
            <person name="Modesto M."/>
            <person name="Mattarelli P."/>
            <person name="Jiri K."/>
            <person name="van Sinderen D."/>
            <person name="Ventura M."/>
        </authorList>
    </citation>
    <scope>NUCLEOTIDE SEQUENCE [LARGE SCALE GENOMIC DNA]</scope>
    <source>
        <strain evidence="4 5">DSM 100202</strain>
    </source>
</reference>
<dbReference type="Pfam" id="PF17863">
    <property type="entry name" value="AAA_lid_2"/>
    <property type="match status" value="1"/>
</dbReference>
<feature type="domain" description="ATPase AAA-3" evidence="2">
    <location>
        <begin position="93"/>
        <end position="223"/>
    </location>
</feature>
<dbReference type="EMBL" id="MWWY01000044">
    <property type="protein sequence ID" value="OZG62800.1"/>
    <property type="molecule type" value="Genomic_DNA"/>
</dbReference>
<protein>
    <submittedName>
        <fullName evidence="4">ATPase AAA</fullName>
    </submittedName>
</protein>